<evidence type="ECO:0000313" key="1">
    <source>
        <dbReference type="EMBL" id="CAD1472497.1"/>
    </source>
</evidence>
<name>A0A6V7H1A2_9HYME</name>
<sequence length="77" mass="9067">MKKILRIEPRTGRLKKLKETEEKILICHIQEDSFTSGSQLALMAATLFDKKVRPELCRRLLRKYNSNARVPRRKNSI</sequence>
<evidence type="ECO:0000313" key="2">
    <source>
        <dbReference type="Proteomes" id="UP000752696"/>
    </source>
</evidence>
<comment type="caution">
    <text evidence="1">The sequence shown here is derived from an EMBL/GenBank/DDBJ whole genome shotgun (WGS) entry which is preliminary data.</text>
</comment>
<dbReference type="AlphaFoldDB" id="A0A6V7H1A2"/>
<keyword evidence="2" id="KW-1185">Reference proteome</keyword>
<dbReference type="EMBL" id="CAJDYZ010005448">
    <property type="protein sequence ID" value="CAD1472497.1"/>
    <property type="molecule type" value="Genomic_DNA"/>
</dbReference>
<feature type="non-terminal residue" evidence="1">
    <location>
        <position position="77"/>
    </location>
</feature>
<organism evidence="1 2">
    <name type="scientific">Heterotrigona itama</name>
    <dbReference type="NCBI Taxonomy" id="395501"/>
    <lineage>
        <taxon>Eukaryota</taxon>
        <taxon>Metazoa</taxon>
        <taxon>Ecdysozoa</taxon>
        <taxon>Arthropoda</taxon>
        <taxon>Hexapoda</taxon>
        <taxon>Insecta</taxon>
        <taxon>Pterygota</taxon>
        <taxon>Neoptera</taxon>
        <taxon>Endopterygota</taxon>
        <taxon>Hymenoptera</taxon>
        <taxon>Apocrita</taxon>
        <taxon>Aculeata</taxon>
        <taxon>Apoidea</taxon>
        <taxon>Anthophila</taxon>
        <taxon>Apidae</taxon>
        <taxon>Heterotrigona</taxon>
    </lineage>
</organism>
<gene>
    <name evidence="1" type="ORF">MHI_LOCUS301351</name>
</gene>
<reference evidence="1" key="1">
    <citation type="submission" date="2020-07" db="EMBL/GenBank/DDBJ databases">
        <authorList>
            <person name="Nazaruddin N."/>
        </authorList>
    </citation>
    <scope>NUCLEOTIDE SEQUENCE</scope>
</reference>
<proteinExistence type="predicted"/>
<protein>
    <submittedName>
        <fullName evidence="1">Uncharacterized protein</fullName>
    </submittedName>
</protein>
<accession>A0A6V7H1A2</accession>
<dbReference type="Proteomes" id="UP000752696">
    <property type="component" value="Unassembled WGS sequence"/>
</dbReference>